<proteinExistence type="predicted"/>
<dbReference type="AlphaFoldDB" id="A0AAJ0JPK2"/>
<dbReference type="Proteomes" id="UP000033530">
    <property type="component" value="Unassembled WGS sequence"/>
</dbReference>
<reference evidence="2 3" key="1">
    <citation type="submission" date="2015-03" db="EMBL/GenBank/DDBJ databases">
        <title>Draft Genome Sequence of S. carnosus subsp. utilis LTH 7013, Isolated from South Tirolean Ham.</title>
        <authorList>
            <person name="Mueller A."/>
            <person name="Huptas C."/>
            <person name="Wenning M."/>
            <person name="Weiss A."/>
            <person name="Schmidt H."/>
        </authorList>
    </citation>
    <scope>NUCLEOTIDE SEQUENCE [LARGE SCALE GENOMIC DNA]</scope>
    <source>
        <strain evidence="2 3">LTH7013</strain>
    </source>
</reference>
<protein>
    <recommendedName>
        <fullName evidence="4">Lipoprotein</fullName>
    </recommendedName>
</protein>
<dbReference type="RefSeq" id="WP_046099881.1">
    <property type="nucleotide sequence ID" value="NZ_BKAP01000006.1"/>
</dbReference>
<keyword evidence="1" id="KW-0732">Signal</keyword>
<evidence type="ECO:0000313" key="3">
    <source>
        <dbReference type="Proteomes" id="UP000033530"/>
    </source>
</evidence>
<feature type="signal peptide" evidence="1">
    <location>
        <begin position="1"/>
        <end position="19"/>
    </location>
</feature>
<feature type="chain" id="PRO_5042478498" description="Lipoprotein" evidence="1">
    <location>
        <begin position="20"/>
        <end position="274"/>
    </location>
</feature>
<gene>
    <name evidence="2" type="ORF">VV61_06235</name>
</gene>
<name>A0AAJ0JPK2_STACA</name>
<organism evidence="2 3">
    <name type="scientific">Staphylococcus carnosus</name>
    <dbReference type="NCBI Taxonomy" id="1281"/>
    <lineage>
        <taxon>Bacteria</taxon>
        <taxon>Bacillati</taxon>
        <taxon>Bacillota</taxon>
        <taxon>Bacilli</taxon>
        <taxon>Bacillales</taxon>
        <taxon>Staphylococcaceae</taxon>
        <taxon>Staphylococcus</taxon>
    </lineage>
</organism>
<dbReference type="EMBL" id="LAIU01000003">
    <property type="protein sequence ID" value="KKB25669.1"/>
    <property type="molecule type" value="Genomic_DNA"/>
</dbReference>
<accession>A0AAJ0JPK2</accession>
<comment type="caution">
    <text evidence="2">The sequence shown here is derived from an EMBL/GenBank/DDBJ whole genome shotgun (WGS) entry which is preliminary data.</text>
</comment>
<evidence type="ECO:0000256" key="1">
    <source>
        <dbReference type="SAM" id="SignalP"/>
    </source>
</evidence>
<evidence type="ECO:0008006" key="4">
    <source>
        <dbReference type="Google" id="ProtNLM"/>
    </source>
</evidence>
<dbReference type="PROSITE" id="PS51257">
    <property type="entry name" value="PROKAR_LIPOPROTEIN"/>
    <property type="match status" value="1"/>
</dbReference>
<evidence type="ECO:0000313" key="2">
    <source>
        <dbReference type="EMBL" id="KKB25669.1"/>
    </source>
</evidence>
<sequence>MKVTKLLMFVSMIAVLLLAGCQSQEDKEKEFRKQTNIYLEKLTKEIDKTDNTSEEELSDYKKTVAKTDKANKKIKKDFKDYKDSFDKDALDNKKNKKIYTGVSNITELYINLYDNLNKISKAKDVDTIKFSKHALNDFYITYFAQANQIDNLQDAKAEKTLNKDVYSHFEDTVLKGYQDLPQVIGSYIMVQGHGQDLDKKDVPKYDMTKYAKYKNNDDTKTVSAKKYNDLADKVNKELDDDSQAPHIHKSVNEFVYKILQGKYDVLKEKERHGY</sequence>